<dbReference type="InterPro" id="IPR000674">
    <property type="entry name" value="Ald_Oxase/Xan_DH_a/b"/>
</dbReference>
<dbReference type="SMART" id="SM01008">
    <property type="entry name" value="Ald_Xan_dh_C"/>
    <property type="match status" value="1"/>
</dbReference>
<feature type="domain" description="Aldehyde oxidase/xanthine dehydrogenase a/b hammerhead" evidence="12">
    <location>
        <begin position="45"/>
        <end position="152"/>
    </location>
</feature>
<dbReference type="Pfam" id="PF01315">
    <property type="entry name" value="Ald_Xan_dh_C"/>
    <property type="match status" value="1"/>
</dbReference>
<evidence type="ECO:0000256" key="10">
    <source>
        <dbReference type="ARBA" id="ARBA00034078"/>
    </source>
</evidence>
<dbReference type="GO" id="GO:0051537">
    <property type="term" value="F:2 iron, 2 sulfur cluster binding"/>
    <property type="evidence" value="ECO:0007669"/>
    <property type="project" value="UniProtKB-KW"/>
</dbReference>
<dbReference type="RefSeq" id="WP_054340659.1">
    <property type="nucleotide sequence ID" value="NZ_FTOE01000003.1"/>
</dbReference>
<name>A0A1N7L9J8_9GAMM</name>
<dbReference type="Gene3D" id="3.30.365.10">
    <property type="entry name" value="Aldehyde oxidase/xanthine dehydrogenase, molybdopterin binding domain"/>
    <property type="match status" value="4"/>
</dbReference>
<evidence type="ECO:0000256" key="2">
    <source>
        <dbReference type="ARBA" id="ARBA00001974"/>
    </source>
</evidence>
<dbReference type="SUPFAM" id="SSF54665">
    <property type="entry name" value="CO dehydrogenase molybdoprotein N-domain-like"/>
    <property type="match status" value="1"/>
</dbReference>
<sequence>MSDNHGSSPHLKALTQEEMLVLAKQDLKTGVGRSVKHESAAKQVSGEAIYVDDRLEFPNQLHVYARLSDCAHARITKIDVGPCYDFPGVAIAITAADVPGQLDIGAVLPGDPLLADGKVEFYGQPILAVAASDHETARKAAMAAIIEYEALDAVLSVEEALKQELYVSEPHSHQRGDSQTALANARHTISGSVHIGGQEHFYLETQVSSVIPTEDGGMIVYTSTQNPTEVQKLVAEVLGVAFNKIQIDMRRMGGGFGGKETQAAGPACMAAVVARLTGRPTKMRLPRMEDMLMTGKRHPFFNQYQVGFDDNGRITGCEMKLAGNCGYSPDLSNSIIDRAMFHADNGYYLGDASITGYRCKTNTASNTAYRGFGGPQGMIMPEIIMDEIARHLGKDPLEVRKHNLYNGMHGINGFGQPLTPEDAGRDTTHYYQPVEDNLLPEMIAELEASSDYHKRRAEIRAYNSSSPILKKGLSLTPVKFGISFTATFLNQAGALIHIYTDGSIHLNHGGTEMGQGLNTKVAQIVAEEFQVDIDNIQISATDTDKVPNTSPTAASSGTDLNGKAAQNAAIIIKQRLVDFAVRHFNVSPEDVSFANNYVLIRDQIMAFADFIQLAYFNQISLSSTGFYRTPKIYYDRDNARGRPFYYFAYGVSCSEVVIDTLTGEYKILRADILHDVGASLNPAIDIGQVEGAFAQGVGWLTSEELVWNDKGRLMTSGPASYKIPAIADMPVDFRVKLVENRKNTEDTVFHSKAVGEPPFMLGISVFCAIKDAIASLAGYQISPQLDAPATPERVLWAVEALKTKSDTKTGAIL</sequence>
<dbReference type="InterPro" id="IPR008274">
    <property type="entry name" value="AldOxase/xan_DH_MoCoBD1"/>
</dbReference>
<keyword evidence="7" id="KW-0560">Oxidoreductase</keyword>
<reference evidence="14" key="1">
    <citation type="submission" date="2017-01" db="EMBL/GenBank/DDBJ databases">
        <authorList>
            <person name="Varghese N."/>
            <person name="Submissions S."/>
        </authorList>
    </citation>
    <scope>NUCLEOTIDE SEQUENCE [LARGE SCALE GENOMIC DNA]</scope>
    <source>
        <strain evidence="14">DSM 22306</strain>
    </source>
</reference>
<protein>
    <submittedName>
        <fullName evidence="13">Xanthine dehydrogenase, molybdenum binding subunit apoprotein</fullName>
    </submittedName>
</protein>
<dbReference type="AlphaFoldDB" id="A0A1N7L9J8"/>
<keyword evidence="6" id="KW-0479">Metal-binding</keyword>
<dbReference type="FunFam" id="3.30.365.10:FF:000001">
    <property type="entry name" value="Xanthine dehydrogenase oxidase"/>
    <property type="match status" value="1"/>
</dbReference>
<evidence type="ECO:0000256" key="3">
    <source>
        <dbReference type="ARBA" id="ARBA00006849"/>
    </source>
</evidence>
<dbReference type="FunFam" id="3.30.365.10:FF:000002">
    <property type="entry name" value="Xanthine dehydrogenase oxidase"/>
    <property type="match status" value="1"/>
</dbReference>
<dbReference type="InterPro" id="IPR046867">
    <property type="entry name" value="AldOxase/xan_DH_MoCoBD2"/>
</dbReference>
<organism evidence="13 14">
    <name type="scientific">Neptunomonas antarctica</name>
    <dbReference type="NCBI Taxonomy" id="619304"/>
    <lineage>
        <taxon>Bacteria</taxon>
        <taxon>Pseudomonadati</taxon>
        <taxon>Pseudomonadota</taxon>
        <taxon>Gammaproteobacteria</taxon>
        <taxon>Oceanospirillales</taxon>
        <taxon>Oceanospirillaceae</taxon>
        <taxon>Neptunomonas</taxon>
    </lineage>
</organism>
<dbReference type="NCBIfam" id="TIGR02965">
    <property type="entry name" value="xanthine_xdhB"/>
    <property type="match status" value="1"/>
</dbReference>
<dbReference type="OrthoDB" id="9758509at2"/>
<dbReference type="PANTHER" id="PTHR11908">
    <property type="entry name" value="XANTHINE DEHYDROGENASE"/>
    <property type="match status" value="1"/>
</dbReference>
<evidence type="ECO:0000256" key="11">
    <source>
        <dbReference type="ARBA" id="ARBA00053029"/>
    </source>
</evidence>
<dbReference type="EMBL" id="FTOE01000003">
    <property type="protein sequence ID" value="SIS70360.1"/>
    <property type="molecule type" value="Genomic_DNA"/>
</dbReference>
<evidence type="ECO:0000256" key="7">
    <source>
        <dbReference type="ARBA" id="ARBA00023002"/>
    </source>
</evidence>
<dbReference type="GO" id="GO:0030151">
    <property type="term" value="F:molybdenum ion binding"/>
    <property type="evidence" value="ECO:0007669"/>
    <property type="project" value="InterPro"/>
</dbReference>
<dbReference type="STRING" id="619304.SAMN05421760_103329"/>
<keyword evidence="9" id="KW-0411">Iron-sulfur</keyword>
<keyword evidence="8" id="KW-0408">Iron</keyword>
<evidence type="ECO:0000256" key="6">
    <source>
        <dbReference type="ARBA" id="ARBA00022723"/>
    </source>
</evidence>
<dbReference type="GO" id="GO:0016491">
    <property type="term" value="F:oxidoreductase activity"/>
    <property type="evidence" value="ECO:0007669"/>
    <property type="project" value="UniProtKB-KW"/>
</dbReference>
<dbReference type="Gene3D" id="3.90.1170.50">
    <property type="entry name" value="Aldehyde oxidase/xanthine dehydrogenase, a/b hammerhead"/>
    <property type="match status" value="1"/>
</dbReference>
<comment type="cofactor">
    <cofactor evidence="11">
        <name>Mo-molybdopterin cytosine dinucleotide</name>
        <dbReference type="ChEBI" id="CHEBI:71308"/>
    </cofactor>
</comment>
<dbReference type="InterPro" id="IPR037165">
    <property type="entry name" value="AldOxase/xan_DH_Mopterin-bd_sf"/>
</dbReference>
<dbReference type="SUPFAM" id="SSF56003">
    <property type="entry name" value="Molybdenum cofactor-binding domain"/>
    <property type="match status" value="1"/>
</dbReference>
<keyword evidence="14" id="KW-1185">Reference proteome</keyword>
<gene>
    <name evidence="13" type="ORF">SAMN05421760_103329</name>
</gene>
<dbReference type="Pfam" id="PF02738">
    <property type="entry name" value="MoCoBD_1"/>
    <property type="match status" value="1"/>
</dbReference>
<dbReference type="InterPro" id="IPR036856">
    <property type="entry name" value="Ald_Oxase/Xan_DH_a/b_sf"/>
</dbReference>
<dbReference type="Pfam" id="PF20256">
    <property type="entry name" value="MoCoBD_2"/>
    <property type="match status" value="1"/>
</dbReference>
<dbReference type="GO" id="GO:0005506">
    <property type="term" value="F:iron ion binding"/>
    <property type="evidence" value="ECO:0007669"/>
    <property type="project" value="InterPro"/>
</dbReference>
<dbReference type="PANTHER" id="PTHR11908:SF132">
    <property type="entry name" value="ALDEHYDE OXIDASE 1-RELATED"/>
    <property type="match status" value="1"/>
</dbReference>
<evidence type="ECO:0000259" key="12">
    <source>
        <dbReference type="SMART" id="SM01008"/>
    </source>
</evidence>
<evidence type="ECO:0000256" key="9">
    <source>
        <dbReference type="ARBA" id="ARBA00023014"/>
    </source>
</evidence>
<comment type="similarity">
    <text evidence="3">Belongs to the xanthine dehydrogenase family.</text>
</comment>
<keyword evidence="5" id="KW-0001">2Fe-2S</keyword>
<evidence type="ECO:0000256" key="5">
    <source>
        <dbReference type="ARBA" id="ARBA00022714"/>
    </source>
</evidence>
<comment type="cofactor">
    <cofactor evidence="1">
        <name>Mo-molybdopterin</name>
        <dbReference type="ChEBI" id="CHEBI:71302"/>
    </cofactor>
</comment>
<evidence type="ECO:0000256" key="8">
    <source>
        <dbReference type="ARBA" id="ARBA00023004"/>
    </source>
</evidence>
<dbReference type="Proteomes" id="UP000185999">
    <property type="component" value="Unassembled WGS sequence"/>
</dbReference>
<evidence type="ECO:0000313" key="14">
    <source>
        <dbReference type="Proteomes" id="UP000185999"/>
    </source>
</evidence>
<keyword evidence="4" id="KW-0500">Molybdenum</keyword>
<proteinExistence type="inferred from homology"/>
<evidence type="ECO:0000256" key="4">
    <source>
        <dbReference type="ARBA" id="ARBA00022505"/>
    </source>
</evidence>
<dbReference type="InterPro" id="IPR014309">
    <property type="entry name" value="Xanthine_DH_Mopterin-bd_su"/>
</dbReference>
<comment type="cofactor">
    <cofactor evidence="2">
        <name>FAD</name>
        <dbReference type="ChEBI" id="CHEBI:57692"/>
    </cofactor>
</comment>
<evidence type="ECO:0000256" key="1">
    <source>
        <dbReference type="ARBA" id="ARBA00001924"/>
    </source>
</evidence>
<evidence type="ECO:0000313" key="13">
    <source>
        <dbReference type="EMBL" id="SIS70360.1"/>
    </source>
</evidence>
<comment type="cofactor">
    <cofactor evidence="10">
        <name>[2Fe-2S] cluster</name>
        <dbReference type="ChEBI" id="CHEBI:190135"/>
    </cofactor>
</comment>
<dbReference type="InterPro" id="IPR016208">
    <property type="entry name" value="Ald_Oxase/xanthine_DH-like"/>
</dbReference>
<accession>A0A1N7L9J8</accession>